<feature type="transmembrane region" description="Helical" evidence="7">
    <location>
        <begin position="171"/>
        <end position="199"/>
    </location>
</feature>
<accession>A0A6N4RB96</accession>
<evidence type="ECO:0000313" key="9">
    <source>
        <dbReference type="EMBL" id="TKW60929.1"/>
    </source>
</evidence>
<evidence type="ECO:0000256" key="7">
    <source>
        <dbReference type="SAM" id="Phobius"/>
    </source>
</evidence>
<feature type="transmembrane region" description="Helical" evidence="7">
    <location>
        <begin position="220"/>
        <end position="239"/>
    </location>
</feature>
<dbReference type="EMBL" id="VAFM01000002">
    <property type="protein sequence ID" value="TKW60929.1"/>
    <property type="molecule type" value="Genomic_DNA"/>
</dbReference>
<reference evidence="9 10" key="1">
    <citation type="journal article" date="2017" name="Nat. Commun.">
        <title>In situ click chemistry generation of cyclooxygenase-2 inhibitors.</title>
        <authorList>
            <person name="Bhardwaj A."/>
            <person name="Kaur J."/>
            <person name="Wuest M."/>
            <person name="Wuest F."/>
        </authorList>
    </citation>
    <scope>NUCLEOTIDE SEQUENCE [LARGE SCALE GENOMIC DNA]</scope>
    <source>
        <strain evidence="9">S2_018_000_R2_106</strain>
    </source>
</reference>
<evidence type="ECO:0000313" key="10">
    <source>
        <dbReference type="Proteomes" id="UP000320948"/>
    </source>
</evidence>
<feature type="transmembrane region" description="Helical" evidence="7">
    <location>
        <begin position="129"/>
        <end position="151"/>
    </location>
</feature>
<dbReference type="InterPro" id="IPR042094">
    <property type="entry name" value="T2SS_GspF_sf"/>
</dbReference>
<evidence type="ECO:0000256" key="4">
    <source>
        <dbReference type="ARBA" id="ARBA00022692"/>
    </source>
</evidence>
<dbReference type="InterPro" id="IPR003004">
    <property type="entry name" value="GspF/PilC"/>
</dbReference>
<evidence type="ECO:0000256" key="5">
    <source>
        <dbReference type="ARBA" id="ARBA00022989"/>
    </source>
</evidence>
<feature type="transmembrane region" description="Helical" evidence="7">
    <location>
        <begin position="332"/>
        <end position="357"/>
    </location>
</feature>
<evidence type="ECO:0000256" key="6">
    <source>
        <dbReference type="ARBA" id="ARBA00023136"/>
    </source>
</evidence>
<dbReference type="GO" id="GO:0005886">
    <property type="term" value="C:plasma membrane"/>
    <property type="evidence" value="ECO:0007669"/>
    <property type="project" value="UniProtKB-SubCell"/>
</dbReference>
<organism evidence="9 10">
    <name type="scientific">Blastochloris viridis</name>
    <name type="common">Rhodopseudomonas viridis</name>
    <dbReference type="NCBI Taxonomy" id="1079"/>
    <lineage>
        <taxon>Bacteria</taxon>
        <taxon>Pseudomonadati</taxon>
        <taxon>Pseudomonadota</taxon>
        <taxon>Alphaproteobacteria</taxon>
        <taxon>Hyphomicrobiales</taxon>
        <taxon>Blastochloridaceae</taxon>
        <taxon>Blastochloris</taxon>
    </lineage>
</organism>
<dbReference type="PANTHER" id="PTHR30012:SF0">
    <property type="entry name" value="TYPE II SECRETION SYSTEM PROTEIN F-RELATED"/>
    <property type="match status" value="1"/>
</dbReference>
<feature type="domain" description="Type II secretion system protein GspF" evidence="8">
    <location>
        <begin position="238"/>
        <end position="344"/>
    </location>
</feature>
<dbReference type="InterPro" id="IPR018076">
    <property type="entry name" value="T2SS_GspF_dom"/>
</dbReference>
<evidence type="ECO:0000256" key="2">
    <source>
        <dbReference type="ARBA" id="ARBA00005745"/>
    </source>
</evidence>
<proteinExistence type="inferred from homology"/>
<dbReference type="Gene3D" id="1.20.81.30">
    <property type="entry name" value="Type II secretion system (T2SS), domain F"/>
    <property type="match status" value="2"/>
</dbReference>
<comment type="caution">
    <text evidence="9">The sequence shown here is derived from an EMBL/GenBank/DDBJ whole genome shotgun (WGS) entry which is preliminary data.</text>
</comment>
<dbReference type="PANTHER" id="PTHR30012">
    <property type="entry name" value="GENERAL SECRETION PATHWAY PROTEIN"/>
    <property type="match status" value="1"/>
</dbReference>
<gene>
    <name evidence="9" type="ORF">DI628_08570</name>
</gene>
<dbReference type="AlphaFoldDB" id="A0A6N4RB96"/>
<evidence type="ECO:0000259" key="8">
    <source>
        <dbReference type="Pfam" id="PF00482"/>
    </source>
</evidence>
<protein>
    <recommendedName>
        <fullName evidence="8">Type II secretion system protein GspF domain-containing protein</fullName>
    </recommendedName>
</protein>
<keyword evidence="4 7" id="KW-0812">Transmembrane</keyword>
<sequence>MGIQFGKAGFNTSDRIDFFKTLSGWMNSGAGQMSLGEAVANTTQGFSQEEYATLAPQMSMIERDVAGGQTPLYQALAMANVGFKPQELAIIEAAEKGNQLRQALPALVEALEVESSGRRDLMSKMAGPIIIGVMLIALSIGVLIFMLPMVIQPVLDRNAEALMKFPFILRMFWYTSVWLRANPMIPIVLVGVLVAGLLLRNAPLVQPHWIRFTMWWGVTRKLILGFNAMVSVFFIPALVRSGMPTYMVLEQMAYCVSHPLIRSQYLAAAEDHRNGMRMSQAVEGLPFRASFFNAIVAGESTGAIAARVEDLQLAYKLELERYIRQVSATLKFIVMTVLLPLFIICTYTSLVGPIFALMEYGR</sequence>
<evidence type="ECO:0000256" key="1">
    <source>
        <dbReference type="ARBA" id="ARBA00004651"/>
    </source>
</evidence>
<dbReference type="Pfam" id="PF00482">
    <property type="entry name" value="T2SSF"/>
    <property type="match status" value="2"/>
</dbReference>
<evidence type="ECO:0000256" key="3">
    <source>
        <dbReference type="ARBA" id="ARBA00022475"/>
    </source>
</evidence>
<keyword evidence="3" id="KW-1003">Cell membrane</keyword>
<keyword evidence="6 7" id="KW-0472">Membrane</keyword>
<keyword evidence="5 7" id="KW-1133">Transmembrane helix</keyword>
<comment type="similarity">
    <text evidence="2">Belongs to the GSP F family.</text>
</comment>
<feature type="domain" description="Type II secretion system protein GspF" evidence="8">
    <location>
        <begin position="46"/>
        <end position="148"/>
    </location>
</feature>
<dbReference type="Proteomes" id="UP000320948">
    <property type="component" value="Unassembled WGS sequence"/>
</dbReference>
<comment type="subcellular location">
    <subcellularLocation>
        <location evidence="1">Cell membrane</location>
        <topology evidence="1">Multi-pass membrane protein</topology>
    </subcellularLocation>
</comment>
<name>A0A6N4RB96_BLAVI</name>